<evidence type="ECO:0000313" key="6">
    <source>
        <dbReference type="EMBL" id="MBB5055705.1"/>
    </source>
</evidence>
<dbReference type="EMBL" id="JACHIP010000001">
    <property type="protein sequence ID" value="MBB5055705.1"/>
    <property type="molecule type" value="Genomic_DNA"/>
</dbReference>
<dbReference type="SUPFAM" id="SSF55729">
    <property type="entry name" value="Acyl-CoA N-acyltransferases (Nat)"/>
    <property type="match status" value="1"/>
</dbReference>
<keyword evidence="7" id="KW-1185">Reference proteome</keyword>
<reference evidence="6 7" key="1">
    <citation type="submission" date="2020-08" db="EMBL/GenBank/DDBJ databases">
        <title>Genomic Encyclopedia of Type Strains, Phase IV (KMG-V): Genome sequencing to study the core and pangenomes of soil and plant-associated prokaryotes.</title>
        <authorList>
            <person name="Whitman W."/>
        </authorList>
    </citation>
    <scope>NUCLEOTIDE SEQUENCE [LARGE SCALE GENOMIC DNA]</scope>
    <source>
        <strain evidence="6 7">M8UP14</strain>
    </source>
</reference>
<dbReference type="GO" id="GO:0006629">
    <property type="term" value="P:lipid metabolic process"/>
    <property type="evidence" value="ECO:0007669"/>
    <property type="project" value="UniProtKB-KW"/>
</dbReference>
<dbReference type="InterPro" id="IPR016181">
    <property type="entry name" value="Acyl_CoA_acyltransferase"/>
</dbReference>
<evidence type="ECO:0000256" key="3">
    <source>
        <dbReference type="ARBA" id="ARBA00022679"/>
    </source>
</evidence>
<evidence type="ECO:0000256" key="1">
    <source>
        <dbReference type="ARBA" id="ARBA00005189"/>
    </source>
</evidence>
<name>A0A7W7Z9D6_9BACT</name>
<organism evidence="6 7">
    <name type="scientific">Granulicella aggregans</name>
    <dbReference type="NCBI Taxonomy" id="474949"/>
    <lineage>
        <taxon>Bacteria</taxon>
        <taxon>Pseudomonadati</taxon>
        <taxon>Acidobacteriota</taxon>
        <taxon>Terriglobia</taxon>
        <taxon>Terriglobales</taxon>
        <taxon>Acidobacteriaceae</taxon>
        <taxon>Granulicella</taxon>
    </lineage>
</organism>
<keyword evidence="2" id="KW-0444">Lipid biosynthesis</keyword>
<proteinExistence type="predicted"/>
<keyword evidence="5" id="KW-0012">Acyltransferase</keyword>
<evidence type="ECO:0000313" key="7">
    <source>
        <dbReference type="Proteomes" id="UP000540989"/>
    </source>
</evidence>
<dbReference type="PANTHER" id="PTHR37323">
    <property type="entry name" value="GCN5-RELATED N-ACETYLTRANSFERASE"/>
    <property type="match status" value="1"/>
</dbReference>
<keyword evidence="3" id="KW-0808">Transferase</keyword>
<dbReference type="Gene3D" id="3.40.630.30">
    <property type="match status" value="1"/>
</dbReference>
<comment type="pathway">
    <text evidence="1">Lipid metabolism.</text>
</comment>
<dbReference type="InterPro" id="IPR052351">
    <property type="entry name" value="Ornithine_N-alpha-AT"/>
</dbReference>
<evidence type="ECO:0000256" key="2">
    <source>
        <dbReference type="ARBA" id="ARBA00022516"/>
    </source>
</evidence>
<dbReference type="Proteomes" id="UP000540989">
    <property type="component" value="Unassembled WGS sequence"/>
</dbReference>
<dbReference type="RefSeq" id="WP_246408573.1">
    <property type="nucleotide sequence ID" value="NZ_JACHIP010000001.1"/>
</dbReference>
<gene>
    <name evidence="6" type="ORF">HDF16_000374</name>
</gene>
<evidence type="ECO:0000256" key="5">
    <source>
        <dbReference type="ARBA" id="ARBA00023315"/>
    </source>
</evidence>
<dbReference type="GO" id="GO:0016746">
    <property type="term" value="F:acyltransferase activity"/>
    <property type="evidence" value="ECO:0007669"/>
    <property type="project" value="UniProtKB-KW"/>
</dbReference>
<dbReference type="AlphaFoldDB" id="A0A7W7Z9D6"/>
<keyword evidence="4" id="KW-0443">Lipid metabolism</keyword>
<dbReference type="PANTHER" id="PTHR37323:SF1">
    <property type="entry name" value="L-ORNITHINE N(ALPHA)-ACYLTRANSFERASE"/>
    <property type="match status" value="1"/>
</dbReference>
<sequence length="282" mass="31894">MLTVTASPSVLMPPPAVLDPAVDSNLQIATEVRAPRKEDLRLEAGAYVARLAVTEQERNDTYRLRFMVFNLELNEGLQSAYVDGYDKDKFDDVCDHLIVEEKATGEIVGTYRIQMGDVAGRNFGYYSEQEFCFAPYESMRSQIVELGRACIRRDHRSPEVLNLLWRGIARYSLMNGGRYMMGCCSLTSQNPDEGYAVHDSLKNWMVEGALQTEAKGEFRMPDRTCAASEERAPKLLRAYLTIGAKICSGPAIDREFKTIDFLTLLDLQTLHPRVATRFLEVR</sequence>
<comment type="caution">
    <text evidence="6">The sequence shown here is derived from an EMBL/GenBank/DDBJ whole genome shotgun (WGS) entry which is preliminary data.</text>
</comment>
<accession>A0A7W7Z9D6</accession>
<dbReference type="Pfam" id="PF13444">
    <property type="entry name" value="Acetyltransf_5"/>
    <property type="match status" value="1"/>
</dbReference>
<protein>
    <submittedName>
        <fullName evidence="6">Putative hemolysin</fullName>
    </submittedName>
</protein>
<evidence type="ECO:0000256" key="4">
    <source>
        <dbReference type="ARBA" id="ARBA00023098"/>
    </source>
</evidence>